<dbReference type="InterPro" id="IPR027417">
    <property type="entry name" value="P-loop_NTPase"/>
</dbReference>
<dbReference type="RefSeq" id="WP_239720991.1">
    <property type="nucleotide sequence ID" value="NZ_CP092423.2"/>
</dbReference>
<keyword evidence="1" id="KW-0547">Nucleotide-binding</keyword>
<dbReference type="Proteomes" id="UP001055171">
    <property type="component" value="Chromosome"/>
</dbReference>
<gene>
    <name evidence="6" type="ORF">MJO58_22280</name>
</gene>
<accession>A0ABY3UWE8</accession>
<dbReference type="Pfam" id="PF25601">
    <property type="entry name" value="AAA_lid_14"/>
    <property type="match status" value="1"/>
</dbReference>
<dbReference type="InterPro" id="IPR029016">
    <property type="entry name" value="GAF-like_dom_sf"/>
</dbReference>
<dbReference type="InterPro" id="IPR002078">
    <property type="entry name" value="Sigma_54_int"/>
</dbReference>
<sequence length="538" mass="58673">MSTEECSVRSIITTSWRRVAMTGLRPSASVGDTATEAVDLGSRFILASRPVVDEIAAELVGSPYAVLLADRKGTLTDLRYGQKPIQTLLEAGGAIAGRIFREEVTGTNSIATALEIRKGLAVRGEEHYIESLKRFSCYGEPIIHPVTQRIEGVLDITCLEEHDNPLIASLVRRSARQIGERLLDQTCEAEKRVFSTFRQTTAHERSRPVIAVGEDIFLANAAAMQIVEATDHATLRAISLDFVDNAELIRHIQLCSGQSVIASINPIPGTGAAVFSLSPERSETAQWPPNGRRLDPAWTLISGEPGSGRTTTAHQVADASACWFEAGDIFDIGEHEWARRLSEAVHETYRSVVIEAIDVLPERLIARVSERLRSTPTRVIFTSSPPAGLGPAHAALAAQSHDTIELVPLRQRRAEIPALAHNILKGFHNGAQMRFTPKALEALAAHHWPGNFHELNAVITRVAHARRAGDITVDDLPAAYRCGLRRRLSPIEQAERDAIVHALRTSSGNKKAAAQTLGISRTTLYKAIRSYGILTPST</sequence>
<keyword evidence="2" id="KW-0067">ATP-binding</keyword>
<proteinExistence type="predicted"/>
<dbReference type="PRINTS" id="PR01590">
    <property type="entry name" value="HTHFIS"/>
</dbReference>
<dbReference type="Gene3D" id="1.10.10.60">
    <property type="entry name" value="Homeodomain-like"/>
    <property type="match status" value="1"/>
</dbReference>
<dbReference type="Gene3D" id="3.30.450.40">
    <property type="match status" value="1"/>
</dbReference>
<keyword evidence="4" id="KW-0804">Transcription</keyword>
<evidence type="ECO:0000256" key="2">
    <source>
        <dbReference type="ARBA" id="ARBA00022840"/>
    </source>
</evidence>
<dbReference type="PROSITE" id="PS50045">
    <property type="entry name" value="SIGMA54_INTERACT_4"/>
    <property type="match status" value="1"/>
</dbReference>
<evidence type="ECO:0000259" key="5">
    <source>
        <dbReference type="PROSITE" id="PS50045"/>
    </source>
</evidence>
<dbReference type="Pfam" id="PF02954">
    <property type="entry name" value="HTH_8"/>
    <property type="match status" value="1"/>
</dbReference>
<dbReference type="Gene3D" id="1.10.8.60">
    <property type="match status" value="1"/>
</dbReference>
<dbReference type="InterPro" id="IPR009057">
    <property type="entry name" value="Homeodomain-like_sf"/>
</dbReference>
<organism evidence="6 7">
    <name type="scientific">Mycobacterium lentiflavum</name>
    <dbReference type="NCBI Taxonomy" id="141349"/>
    <lineage>
        <taxon>Bacteria</taxon>
        <taxon>Bacillati</taxon>
        <taxon>Actinomycetota</taxon>
        <taxon>Actinomycetes</taxon>
        <taxon>Mycobacteriales</taxon>
        <taxon>Mycobacteriaceae</taxon>
        <taxon>Mycobacterium</taxon>
        <taxon>Mycobacterium simiae complex</taxon>
    </lineage>
</organism>
<reference evidence="6" key="1">
    <citation type="submission" date="2022-08" db="EMBL/GenBank/DDBJ databases">
        <title>Complete genome sequence of 14 non-tuberculosis mycobacteria type-strains.</title>
        <authorList>
            <person name="Igarashi Y."/>
            <person name="Osugi A."/>
            <person name="Mitarai S."/>
        </authorList>
    </citation>
    <scope>NUCLEOTIDE SEQUENCE</scope>
    <source>
        <strain evidence="6">ATCC 51985</strain>
    </source>
</reference>
<dbReference type="SUPFAM" id="SSF52540">
    <property type="entry name" value="P-loop containing nucleoside triphosphate hydrolases"/>
    <property type="match status" value="1"/>
</dbReference>
<keyword evidence="7" id="KW-1185">Reference proteome</keyword>
<evidence type="ECO:0000256" key="3">
    <source>
        <dbReference type="ARBA" id="ARBA00023015"/>
    </source>
</evidence>
<evidence type="ECO:0000256" key="4">
    <source>
        <dbReference type="ARBA" id="ARBA00023163"/>
    </source>
</evidence>
<evidence type="ECO:0000256" key="1">
    <source>
        <dbReference type="ARBA" id="ARBA00022741"/>
    </source>
</evidence>
<dbReference type="InterPro" id="IPR058031">
    <property type="entry name" value="AAA_lid_NorR"/>
</dbReference>
<evidence type="ECO:0000313" key="6">
    <source>
        <dbReference type="EMBL" id="ULP41554.1"/>
    </source>
</evidence>
<dbReference type="PANTHER" id="PTHR32071">
    <property type="entry name" value="TRANSCRIPTIONAL REGULATORY PROTEIN"/>
    <property type="match status" value="1"/>
</dbReference>
<dbReference type="SUPFAM" id="SSF46689">
    <property type="entry name" value="Homeodomain-like"/>
    <property type="match status" value="1"/>
</dbReference>
<dbReference type="PANTHER" id="PTHR32071:SF122">
    <property type="entry name" value="SIGMA FACTOR"/>
    <property type="match status" value="1"/>
</dbReference>
<keyword evidence="3" id="KW-0805">Transcription regulation</keyword>
<dbReference type="InterPro" id="IPR002197">
    <property type="entry name" value="HTH_Fis"/>
</dbReference>
<dbReference type="EMBL" id="CP092423">
    <property type="protein sequence ID" value="ULP41554.1"/>
    <property type="molecule type" value="Genomic_DNA"/>
</dbReference>
<protein>
    <recommendedName>
        <fullName evidence="5">Sigma-54 factor interaction domain-containing protein</fullName>
    </recommendedName>
</protein>
<name>A0ABY3UWE8_MYCLN</name>
<evidence type="ECO:0000313" key="7">
    <source>
        <dbReference type="Proteomes" id="UP001055171"/>
    </source>
</evidence>
<feature type="domain" description="Sigma-54 factor interaction" evidence="5">
    <location>
        <begin position="403"/>
        <end position="464"/>
    </location>
</feature>